<reference evidence="2" key="1">
    <citation type="journal article" date="2019" name="Int. J. Syst. Evol. Microbiol.">
        <title>The Global Catalogue of Microorganisms (GCM) 10K type strain sequencing project: providing services to taxonomists for standard genome sequencing and annotation.</title>
        <authorList>
            <consortium name="The Broad Institute Genomics Platform"/>
            <consortium name="The Broad Institute Genome Sequencing Center for Infectious Disease"/>
            <person name="Wu L."/>
            <person name="Ma J."/>
        </authorList>
    </citation>
    <scope>NUCLEOTIDE SEQUENCE [LARGE SCALE GENOMIC DNA]</scope>
    <source>
        <strain evidence="2">CCUG 62114</strain>
    </source>
</reference>
<evidence type="ECO:0000313" key="2">
    <source>
        <dbReference type="Proteomes" id="UP001596997"/>
    </source>
</evidence>
<accession>A0ABW3I0L7</accession>
<dbReference type="EMBL" id="JBHTJM010000006">
    <property type="protein sequence ID" value="MFD0963399.1"/>
    <property type="molecule type" value="Genomic_DNA"/>
</dbReference>
<sequence>MKKLFILTLSSLTFIQCAKKTDPFLIQKDKIGVLERNYTVKQIDSVFANDSIVKRVAGDEFAGSSTDIEIYEKGGKHLLSLSPSETLDDNATINIVTINDDRFKTDKGINLNSTFLDFTTHYEVSKIDRILNNINVEFKNQDFYITISIDELPGAYKYDFSKTIEIASIPDKAKIKSLRLDWF</sequence>
<proteinExistence type="predicted"/>
<dbReference type="RefSeq" id="WP_377714077.1">
    <property type="nucleotide sequence ID" value="NZ_JBHTJM010000006.1"/>
</dbReference>
<evidence type="ECO:0000313" key="1">
    <source>
        <dbReference type="EMBL" id="MFD0963399.1"/>
    </source>
</evidence>
<protein>
    <recommendedName>
        <fullName evidence="3">Lipoprotein</fullName>
    </recommendedName>
</protein>
<name>A0ABW3I0L7_9FLAO</name>
<comment type="caution">
    <text evidence="1">The sequence shown here is derived from an EMBL/GenBank/DDBJ whole genome shotgun (WGS) entry which is preliminary data.</text>
</comment>
<keyword evidence="2" id="KW-1185">Reference proteome</keyword>
<evidence type="ECO:0008006" key="3">
    <source>
        <dbReference type="Google" id="ProtNLM"/>
    </source>
</evidence>
<gene>
    <name evidence="1" type="ORF">ACFQ1O_05250</name>
</gene>
<dbReference type="Proteomes" id="UP001596997">
    <property type="component" value="Unassembled WGS sequence"/>
</dbReference>
<organism evidence="1 2">
    <name type="scientific">Pseudofulvibacter geojedonensis</name>
    <dbReference type="NCBI Taxonomy" id="1123758"/>
    <lineage>
        <taxon>Bacteria</taxon>
        <taxon>Pseudomonadati</taxon>
        <taxon>Bacteroidota</taxon>
        <taxon>Flavobacteriia</taxon>
        <taxon>Flavobacteriales</taxon>
        <taxon>Flavobacteriaceae</taxon>
        <taxon>Pseudofulvibacter</taxon>
    </lineage>
</organism>